<dbReference type="GO" id="GO:0005886">
    <property type="term" value="C:plasma membrane"/>
    <property type="evidence" value="ECO:0007669"/>
    <property type="project" value="UniProtKB-SubCell"/>
</dbReference>
<dbReference type="PANTHER" id="PTHR30250">
    <property type="entry name" value="PST FAMILY PREDICTED COLANIC ACID TRANSPORTER"/>
    <property type="match status" value="1"/>
</dbReference>
<keyword evidence="4 7" id="KW-0812">Transmembrane</keyword>
<feature type="transmembrane region" description="Helical" evidence="7">
    <location>
        <begin position="356"/>
        <end position="376"/>
    </location>
</feature>
<evidence type="ECO:0000313" key="8">
    <source>
        <dbReference type="EMBL" id="PTM47431.1"/>
    </source>
</evidence>
<keyword evidence="6 7" id="KW-0472">Membrane</keyword>
<dbReference type="InterPro" id="IPR050833">
    <property type="entry name" value="Poly_Biosynth_Transport"/>
</dbReference>
<sequence>MAAPSLGKQVGRGAIWSVVNSALVQVINLLVFLVTARFVPVADFGILATCLLFVELFKQISVESFATAIVSRGAPDAGDYNACFLLIQIGAVIGAALMLLSAQFISEIMHNERIEFALRLTSVLLLSSGLSRTHEAWMTRQLLFKPLAIRSILALLVGGGAGLFLAMNGWGLTALVVQQLTTSLLSTILLWVVSDWRPSLRVERAKLLATWRYGRHVAITGFTNFANTQSDTFFSSYYLGASATGIYNAAKRILLGLNQLMASALSRVALPTFAGLRDDEERLRGAFLNAVSFTTAITAPMFLSLIAVSDLVVRVALGAKWMEAAPIISIIAGTAYLTTIGQYNQAIILVKDKPHWQTVLTSIYAVSNISLFLVVVRYGLQALAIGFTVRAVLLYPLSVGAALHLLRIKPMAYAARIAPSLAASAVMVGALLLLHRMIDVPSPLLALVIHVAVGAVVYAAALFVIGRRDMLALIRFARTAVARG</sequence>
<dbReference type="RefSeq" id="WP_107930478.1">
    <property type="nucleotide sequence ID" value="NZ_PZZN01000001.1"/>
</dbReference>
<dbReference type="Pfam" id="PF13440">
    <property type="entry name" value="Polysacc_synt_3"/>
    <property type="match status" value="1"/>
</dbReference>
<keyword evidence="5 7" id="KW-1133">Transmembrane helix</keyword>
<evidence type="ECO:0000256" key="2">
    <source>
        <dbReference type="ARBA" id="ARBA00007430"/>
    </source>
</evidence>
<dbReference type="AlphaFoldDB" id="A0A2T4YUK2"/>
<dbReference type="Proteomes" id="UP000240996">
    <property type="component" value="Unassembled WGS sequence"/>
</dbReference>
<feature type="transmembrane region" description="Helical" evidence="7">
    <location>
        <begin position="172"/>
        <end position="193"/>
    </location>
</feature>
<keyword evidence="3" id="KW-1003">Cell membrane</keyword>
<comment type="caution">
    <text evidence="8">The sequence shown here is derived from an EMBL/GenBank/DDBJ whole genome shotgun (WGS) entry which is preliminary data.</text>
</comment>
<name>A0A2T4YUK2_9SPHN</name>
<evidence type="ECO:0000256" key="6">
    <source>
        <dbReference type="ARBA" id="ARBA00023136"/>
    </source>
</evidence>
<accession>A0A2T4YUK2</accession>
<dbReference type="CDD" id="cd13127">
    <property type="entry name" value="MATE_tuaB_like"/>
    <property type="match status" value="1"/>
</dbReference>
<feature type="transmembrane region" description="Helical" evidence="7">
    <location>
        <begin position="147"/>
        <end position="166"/>
    </location>
</feature>
<comment type="similarity">
    <text evidence="2">Belongs to the polysaccharide synthase family.</text>
</comment>
<evidence type="ECO:0000256" key="5">
    <source>
        <dbReference type="ARBA" id="ARBA00022989"/>
    </source>
</evidence>
<evidence type="ECO:0000256" key="7">
    <source>
        <dbReference type="SAM" id="Phobius"/>
    </source>
</evidence>
<feature type="transmembrane region" description="Helical" evidence="7">
    <location>
        <begin position="418"/>
        <end position="438"/>
    </location>
</feature>
<evidence type="ECO:0000256" key="3">
    <source>
        <dbReference type="ARBA" id="ARBA00022475"/>
    </source>
</evidence>
<comment type="subcellular location">
    <subcellularLocation>
        <location evidence="1">Cell membrane</location>
        <topology evidence="1">Multi-pass membrane protein</topology>
    </subcellularLocation>
</comment>
<feature type="transmembrane region" description="Helical" evidence="7">
    <location>
        <begin position="286"/>
        <end position="307"/>
    </location>
</feature>
<feature type="transmembrane region" description="Helical" evidence="7">
    <location>
        <begin position="14"/>
        <end position="34"/>
    </location>
</feature>
<feature type="transmembrane region" description="Helical" evidence="7">
    <location>
        <begin position="382"/>
        <end position="406"/>
    </location>
</feature>
<reference evidence="8 9" key="1">
    <citation type="submission" date="2018-04" db="EMBL/GenBank/DDBJ databases">
        <title>Genomic Encyclopedia of Type Strains, Phase III (KMG-III): the genomes of soil and plant-associated and newly described type strains.</title>
        <authorList>
            <person name="Whitman W."/>
        </authorList>
    </citation>
    <scope>NUCLEOTIDE SEQUENCE [LARGE SCALE GENOMIC DNA]</scope>
    <source>
        <strain evidence="8 9">NW12</strain>
    </source>
</reference>
<feature type="transmembrane region" description="Helical" evidence="7">
    <location>
        <begin position="80"/>
        <end position="100"/>
    </location>
</feature>
<protein>
    <submittedName>
        <fullName evidence="8">O-antigen/teichoic acid export membrane protein</fullName>
    </submittedName>
</protein>
<dbReference type="EMBL" id="PZZN01000001">
    <property type="protein sequence ID" value="PTM47431.1"/>
    <property type="molecule type" value="Genomic_DNA"/>
</dbReference>
<organism evidence="8 9">
    <name type="scientific">Sphingomonas aerolata</name>
    <dbReference type="NCBI Taxonomy" id="185951"/>
    <lineage>
        <taxon>Bacteria</taxon>
        <taxon>Pseudomonadati</taxon>
        <taxon>Pseudomonadota</taxon>
        <taxon>Alphaproteobacteria</taxon>
        <taxon>Sphingomonadales</taxon>
        <taxon>Sphingomonadaceae</taxon>
        <taxon>Sphingomonas</taxon>
    </lineage>
</organism>
<evidence type="ECO:0000313" key="9">
    <source>
        <dbReference type="Proteomes" id="UP000240996"/>
    </source>
</evidence>
<gene>
    <name evidence="8" type="ORF">C8J24_0828</name>
</gene>
<evidence type="ECO:0000256" key="4">
    <source>
        <dbReference type="ARBA" id="ARBA00022692"/>
    </source>
</evidence>
<keyword evidence="9" id="KW-1185">Reference proteome</keyword>
<dbReference type="PANTHER" id="PTHR30250:SF10">
    <property type="entry name" value="LIPOPOLYSACCHARIDE BIOSYNTHESIS PROTEIN WZXC"/>
    <property type="match status" value="1"/>
</dbReference>
<feature type="transmembrane region" description="Helical" evidence="7">
    <location>
        <begin position="327"/>
        <end position="344"/>
    </location>
</feature>
<proteinExistence type="inferred from homology"/>
<feature type="transmembrane region" description="Helical" evidence="7">
    <location>
        <begin position="444"/>
        <end position="465"/>
    </location>
</feature>
<evidence type="ECO:0000256" key="1">
    <source>
        <dbReference type="ARBA" id="ARBA00004651"/>
    </source>
</evidence>